<feature type="transmembrane region" description="Helical" evidence="1">
    <location>
        <begin position="21"/>
        <end position="42"/>
    </location>
</feature>
<gene>
    <name evidence="2" type="ORF">HUG12_21225</name>
</gene>
<sequence>MNVEFPRGVRERVGFGRLTPRVAAGALAATQAADLLVTLVALRFVPGVREANVVAAAAIASFGPAVGLTAVAAVAVGGLILVTERAASFVGSHPDGSPEAVTAVRLVGYGPMTALNVVVVVHNALLIASVHRPG</sequence>
<keyword evidence="1" id="KW-1133">Transmembrane helix</keyword>
<keyword evidence="3" id="KW-1185">Reference proteome</keyword>
<geneLocation type="plasmid" evidence="2 3">
    <name>unnamed1</name>
</geneLocation>
<organism evidence="2 3">
    <name type="scientific">Halorarum salinum</name>
    <dbReference type="NCBI Taxonomy" id="2743089"/>
    <lineage>
        <taxon>Archaea</taxon>
        <taxon>Methanobacteriati</taxon>
        <taxon>Methanobacteriota</taxon>
        <taxon>Stenosarchaea group</taxon>
        <taxon>Halobacteria</taxon>
        <taxon>Halobacteriales</taxon>
        <taxon>Haloferacaceae</taxon>
        <taxon>Halorarum</taxon>
    </lineage>
</organism>
<evidence type="ECO:0008006" key="4">
    <source>
        <dbReference type="Google" id="ProtNLM"/>
    </source>
</evidence>
<dbReference type="EMBL" id="CP058580">
    <property type="protein sequence ID" value="QLG64304.1"/>
    <property type="molecule type" value="Genomic_DNA"/>
</dbReference>
<dbReference type="Proteomes" id="UP000509626">
    <property type="component" value="Plasmid unnamed1"/>
</dbReference>
<evidence type="ECO:0000313" key="2">
    <source>
        <dbReference type="EMBL" id="QLG64304.1"/>
    </source>
</evidence>
<evidence type="ECO:0000256" key="1">
    <source>
        <dbReference type="SAM" id="Phobius"/>
    </source>
</evidence>
<proteinExistence type="predicted"/>
<keyword evidence="1" id="KW-0472">Membrane</keyword>
<dbReference type="KEGG" id="halu:HUG12_21225"/>
<dbReference type="AlphaFoldDB" id="A0A7D5QK95"/>
<dbReference type="RefSeq" id="WP_179270886.1">
    <property type="nucleotide sequence ID" value="NZ_CP058580.1"/>
</dbReference>
<keyword evidence="1" id="KW-0812">Transmembrane</keyword>
<keyword evidence="2" id="KW-0614">Plasmid</keyword>
<reference evidence="2 3" key="1">
    <citation type="submission" date="2020-06" db="EMBL/GenBank/DDBJ databases">
        <title>NJ-3-1, isolated from saline soil.</title>
        <authorList>
            <person name="Cui H.L."/>
            <person name="Shi X."/>
        </authorList>
    </citation>
    <scope>NUCLEOTIDE SEQUENCE [LARGE SCALE GENOMIC DNA]</scope>
    <source>
        <strain evidence="2 3">NJ-3-1</strain>
        <plasmid evidence="2 3">unnamed1</plasmid>
    </source>
</reference>
<feature type="transmembrane region" description="Helical" evidence="1">
    <location>
        <begin position="54"/>
        <end position="82"/>
    </location>
</feature>
<dbReference type="GeneID" id="56040038"/>
<accession>A0A7D5QK95</accession>
<protein>
    <recommendedName>
        <fullName evidence="4">DUF5658 domain-containing protein</fullName>
    </recommendedName>
</protein>
<evidence type="ECO:0000313" key="3">
    <source>
        <dbReference type="Proteomes" id="UP000509626"/>
    </source>
</evidence>
<name>A0A7D5QK95_9EURY</name>